<evidence type="ECO:0000313" key="3">
    <source>
        <dbReference type="Proteomes" id="UP000571950"/>
    </source>
</evidence>
<evidence type="ECO:0008006" key="4">
    <source>
        <dbReference type="Google" id="ProtNLM"/>
    </source>
</evidence>
<proteinExistence type="predicted"/>
<comment type="caution">
    <text evidence="2">The sequence shown here is derived from an EMBL/GenBank/DDBJ whole genome shotgun (WGS) entry which is preliminary data.</text>
</comment>
<accession>A0A7W6BKM3</accession>
<sequence length="356" mass="39754">MGINDTSRRDVMRALVTTPLIAAPAVAAIPGCASAKGTNAMFMCGPIEADSHVSLTDTHAWDSAMAAYTALEQQYDAAEKEWTIARTRFEAIEPDADSVQLDPRQFWFKEKGYILHVLDIDEEWNKFLRGETRTMVGTTRDEAERLFREQLDIVQTYRVTLKHAEEISGFGAANDRIDSLMASMNEAEAVLLAIPSPHGDALKWKLEQLFGEEAAGGEYTPSWRVDYTHSFFEDIRRFADLGYKALAVPATAQTMLCAPVDLDAAIAEYWRLRAIADNHPYAHALKSDPQYEELLKDSRRACEAAAVAFMRVIDIPSRCGADIGKKIDIVINEYQDFELPNDILERVSADAKRLAA</sequence>
<dbReference type="RefSeq" id="WP_188073998.1">
    <property type="nucleotide sequence ID" value="NZ_BSPS01000135.1"/>
</dbReference>
<reference evidence="2 3" key="1">
    <citation type="submission" date="2020-08" db="EMBL/GenBank/DDBJ databases">
        <title>Genomic Encyclopedia of Type Strains, Phase IV (KMG-IV): sequencing the most valuable type-strain genomes for metagenomic binning, comparative biology and taxonomic classification.</title>
        <authorList>
            <person name="Goeker M."/>
        </authorList>
    </citation>
    <scope>NUCLEOTIDE SEQUENCE [LARGE SCALE GENOMIC DNA]</scope>
    <source>
        <strain evidence="2 3">DSM 26189</strain>
    </source>
</reference>
<evidence type="ECO:0000313" key="2">
    <source>
        <dbReference type="EMBL" id="MBB3928820.1"/>
    </source>
</evidence>
<feature type="chain" id="PRO_5030590261" description="Lipoprotein" evidence="1">
    <location>
        <begin position="36"/>
        <end position="356"/>
    </location>
</feature>
<dbReference type="PROSITE" id="PS51318">
    <property type="entry name" value="TAT"/>
    <property type="match status" value="1"/>
</dbReference>
<feature type="signal peptide" evidence="1">
    <location>
        <begin position="1"/>
        <end position="35"/>
    </location>
</feature>
<dbReference type="Proteomes" id="UP000571950">
    <property type="component" value="Unassembled WGS sequence"/>
</dbReference>
<dbReference type="AlphaFoldDB" id="A0A7W6BKM3"/>
<gene>
    <name evidence="2" type="ORF">GGR43_004565</name>
</gene>
<organism evidence="2 3">
    <name type="scientific">Sphingobium jiangsuense</name>
    <dbReference type="NCBI Taxonomy" id="870476"/>
    <lineage>
        <taxon>Bacteria</taxon>
        <taxon>Pseudomonadati</taxon>
        <taxon>Pseudomonadota</taxon>
        <taxon>Alphaproteobacteria</taxon>
        <taxon>Sphingomonadales</taxon>
        <taxon>Sphingomonadaceae</taxon>
        <taxon>Sphingobium</taxon>
    </lineage>
</organism>
<keyword evidence="1" id="KW-0732">Signal</keyword>
<keyword evidence="3" id="KW-1185">Reference proteome</keyword>
<dbReference type="EMBL" id="JACIDT010000037">
    <property type="protein sequence ID" value="MBB3928820.1"/>
    <property type="molecule type" value="Genomic_DNA"/>
</dbReference>
<evidence type="ECO:0000256" key="1">
    <source>
        <dbReference type="SAM" id="SignalP"/>
    </source>
</evidence>
<protein>
    <recommendedName>
        <fullName evidence="4">Lipoprotein</fullName>
    </recommendedName>
</protein>
<dbReference type="InterPro" id="IPR006311">
    <property type="entry name" value="TAT_signal"/>
</dbReference>
<name>A0A7W6BKM3_9SPHN</name>